<evidence type="ECO:0000259" key="6">
    <source>
        <dbReference type="Pfam" id="PF00150"/>
    </source>
</evidence>
<dbReference type="GO" id="GO:0015629">
    <property type="term" value="C:actin cytoskeleton"/>
    <property type="evidence" value="ECO:0007669"/>
    <property type="project" value="TreeGrafter"/>
</dbReference>
<dbReference type="EMBL" id="JACGWK010001636">
    <property type="protein sequence ID" value="KAL0284690.1"/>
    <property type="molecule type" value="Genomic_DNA"/>
</dbReference>
<dbReference type="GO" id="GO:0016477">
    <property type="term" value="P:cell migration"/>
    <property type="evidence" value="ECO:0007669"/>
    <property type="project" value="TreeGrafter"/>
</dbReference>
<gene>
    <name evidence="8" type="ORF">Sangu_2812600</name>
</gene>
<proteinExistence type="inferred from homology"/>
<feature type="domain" description="DUF7910" evidence="7">
    <location>
        <begin position="59"/>
        <end position="197"/>
    </location>
</feature>
<keyword evidence="3 4" id="KW-0326">Glycosidase</keyword>
<reference evidence="8" key="2">
    <citation type="journal article" date="2024" name="Plant">
        <title>Genomic evolution and insights into agronomic trait innovations of Sesamum species.</title>
        <authorList>
            <person name="Miao H."/>
            <person name="Wang L."/>
            <person name="Qu L."/>
            <person name="Liu H."/>
            <person name="Sun Y."/>
            <person name="Le M."/>
            <person name="Wang Q."/>
            <person name="Wei S."/>
            <person name="Zheng Y."/>
            <person name="Lin W."/>
            <person name="Duan Y."/>
            <person name="Cao H."/>
            <person name="Xiong S."/>
            <person name="Wang X."/>
            <person name="Wei L."/>
            <person name="Li C."/>
            <person name="Ma Q."/>
            <person name="Ju M."/>
            <person name="Zhao R."/>
            <person name="Li G."/>
            <person name="Mu C."/>
            <person name="Tian Q."/>
            <person name="Mei H."/>
            <person name="Zhang T."/>
            <person name="Gao T."/>
            <person name="Zhang H."/>
        </authorList>
    </citation>
    <scope>NUCLEOTIDE SEQUENCE</scope>
    <source>
        <strain evidence="8">G01</strain>
    </source>
</reference>
<dbReference type="SUPFAM" id="SSF51445">
    <property type="entry name" value="(Trans)glycosidases"/>
    <property type="match status" value="1"/>
</dbReference>
<dbReference type="SUPFAM" id="SSF50405">
    <property type="entry name" value="Actin-crosslinking proteins"/>
    <property type="match status" value="1"/>
</dbReference>
<dbReference type="PANTHER" id="PTHR10551">
    <property type="entry name" value="FASCIN"/>
    <property type="match status" value="1"/>
</dbReference>
<protein>
    <submittedName>
        <fullName evidence="8">Glucan 1,3-beta-glucosidase</fullName>
    </submittedName>
</protein>
<evidence type="ECO:0000256" key="3">
    <source>
        <dbReference type="ARBA" id="ARBA00023295"/>
    </source>
</evidence>
<organism evidence="8">
    <name type="scientific">Sesamum angustifolium</name>
    <dbReference type="NCBI Taxonomy" id="2727405"/>
    <lineage>
        <taxon>Eukaryota</taxon>
        <taxon>Viridiplantae</taxon>
        <taxon>Streptophyta</taxon>
        <taxon>Embryophyta</taxon>
        <taxon>Tracheophyta</taxon>
        <taxon>Spermatophyta</taxon>
        <taxon>Magnoliopsida</taxon>
        <taxon>eudicotyledons</taxon>
        <taxon>Gunneridae</taxon>
        <taxon>Pentapetalae</taxon>
        <taxon>asterids</taxon>
        <taxon>lamiids</taxon>
        <taxon>Lamiales</taxon>
        <taxon>Pedaliaceae</taxon>
        <taxon>Sesamum</taxon>
    </lineage>
</organism>
<evidence type="ECO:0000256" key="4">
    <source>
        <dbReference type="RuleBase" id="RU361153"/>
    </source>
</evidence>
<dbReference type="FunFam" id="2.80.10.50:FF:000056">
    <property type="entry name" value="Glucan 1,3-beta-glucosidase A"/>
    <property type="match status" value="1"/>
</dbReference>
<dbReference type="AlphaFoldDB" id="A0AAW2IRJ9"/>
<dbReference type="GO" id="GO:0000272">
    <property type="term" value="P:polysaccharide catabolic process"/>
    <property type="evidence" value="ECO:0007669"/>
    <property type="project" value="InterPro"/>
</dbReference>
<dbReference type="GO" id="GO:0005737">
    <property type="term" value="C:cytoplasm"/>
    <property type="evidence" value="ECO:0007669"/>
    <property type="project" value="TreeGrafter"/>
</dbReference>
<feature type="domain" description="Glycoside hydrolase family 5" evidence="6">
    <location>
        <begin position="224"/>
        <end position="465"/>
    </location>
</feature>
<dbReference type="InterPro" id="IPR008999">
    <property type="entry name" value="Actin-crosslinking"/>
</dbReference>
<dbReference type="PANTHER" id="PTHR10551:SF14">
    <property type="entry name" value="CELLULASE CONTAINING PROTEIN, EXPRESSED"/>
    <property type="match status" value="1"/>
</dbReference>
<feature type="signal peptide" evidence="5">
    <location>
        <begin position="1"/>
        <end position="20"/>
    </location>
</feature>
<dbReference type="CDD" id="cd00257">
    <property type="entry name" value="beta-trefoil_FSCN-like"/>
    <property type="match status" value="1"/>
</dbReference>
<dbReference type="InterPro" id="IPR017853">
    <property type="entry name" value="GH"/>
</dbReference>
<dbReference type="GO" id="GO:0051017">
    <property type="term" value="P:actin filament bundle assembly"/>
    <property type="evidence" value="ECO:0007669"/>
    <property type="project" value="TreeGrafter"/>
</dbReference>
<dbReference type="GO" id="GO:0007163">
    <property type="term" value="P:establishment or maintenance of cell polarity"/>
    <property type="evidence" value="ECO:0007669"/>
    <property type="project" value="TreeGrafter"/>
</dbReference>
<sequence length="483" mass="53965">MKLSIIFSITCFCLLSFSSGRSVPGDDTGRIPPVRAVNLGGWLVTEGWIKPSLFDGIINNDFLDGTGLQFKSVTVGKYLCAESGGGTIIVANRTSASGWETFRLWRINETTFNFRVFDGRFVGLNTAGNGIDTIAEAERPGTTETFQIQRNPDDLNRVRIKAPNGFFLQVKTEELVSADYEGNGGWGDDDPSVFLLTTSGRLEGEYQLTNGYGPLLAPQVLKEHWSTFVVEDDFKFIKENGLNAVRIPVGWWIASDPSPPKPYVPGSLQALDNAFSWAEKYGIKVIIDLHAAPGSQNGWEHSSTRDGSQEWGQTDDNIQQTVNVIDFLTARQPNHLRTGYDVVRKHSATAYVVLSNRLGPSDPTELFGLANGLRRSVIDVHYYNLFSSIFDNLTVQQNIDYVYNNRSAQVNQLTTSNGPLIFVGEWVAEWQVSNATKEDYQMYAAAQLEVFGRASFGWAYWTLKNVNNHWSMEWMIENGYIKL</sequence>
<dbReference type="Gene3D" id="3.20.20.80">
    <property type="entry name" value="Glycosidases"/>
    <property type="match status" value="2"/>
</dbReference>
<evidence type="ECO:0000256" key="2">
    <source>
        <dbReference type="ARBA" id="ARBA00022801"/>
    </source>
</evidence>
<dbReference type="Pfam" id="PF00150">
    <property type="entry name" value="Cellulase"/>
    <property type="match status" value="1"/>
</dbReference>
<dbReference type="Pfam" id="PF25490">
    <property type="entry name" value="DUF7910"/>
    <property type="match status" value="1"/>
</dbReference>
<accession>A0AAW2IRJ9</accession>
<comment type="similarity">
    <text evidence="1 4">Belongs to the glycosyl hydrolase 5 (cellulase A) family.</text>
</comment>
<keyword evidence="5" id="KW-0732">Signal</keyword>
<evidence type="ECO:0000259" key="7">
    <source>
        <dbReference type="Pfam" id="PF25490"/>
    </source>
</evidence>
<dbReference type="InterPro" id="IPR057232">
    <property type="entry name" value="DUF7910"/>
</dbReference>
<evidence type="ECO:0000313" key="8">
    <source>
        <dbReference type="EMBL" id="KAL0284690.1"/>
    </source>
</evidence>
<dbReference type="InterPro" id="IPR010431">
    <property type="entry name" value="Fascin"/>
</dbReference>
<dbReference type="Gene3D" id="2.80.10.50">
    <property type="match status" value="1"/>
</dbReference>
<comment type="caution">
    <text evidence="8">The sequence shown here is derived from an EMBL/GenBank/DDBJ whole genome shotgun (WGS) entry which is preliminary data.</text>
</comment>
<dbReference type="GO" id="GO:0004553">
    <property type="term" value="F:hydrolase activity, hydrolyzing O-glycosyl compounds"/>
    <property type="evidence" value="ECO:0007669"/>
    <property type="project" value="InterPro"/>
</dbReference>
<dbReference type="InterPro" id="IPR001547">
    <property type="entry name" value="Glyco_hydro_5"/>
</dbReference>
<name>A0AAW2IRJ9_9LAMI</name>
<evidence type="ECO:0000256" key="5">
    <source>
        <dbReference type="SAM" id="SignalP"/>
    </source>
</evidence>
<reference evidence="8" key="1">
    <citation type="submission" date="2020-06" db="EMBL/GenBank/DDBJ databases">
        <authorList>
            <person name="Li T."/>
            <person name="Hu X."/>
            <person name="Zhang T."/>
            <person name="Song X."/>
            <person name="Zhang H."/>
            <person name="Dai N."/>
            <person name="Sheng W."/>
            <person name="Hou X."/>
            <person name="Wei L."/>
        </authorList>
    </citation>
    <scope>NUCLEOTIDE SEQUENCE</scope>
    <source>
        <strain evidence="8">G01</strain>
        <tissue evidence="8">Leaf</tissue>
    </source>
</reference>
<keyword evidence="2 4" id="KW-0378">Hydrolase</keyword>
<dbReference type="GO" id="GO:0051015">
    <property type="term" value="F:actin filament binding"/>
    <property type="evidence" value="ECO:0007669"/>
    <property type="project" value="InterPro"/>
</dbReference>
<feature type="chain" id="PRO_5043318392" evidence="5">
    <location>
        <begin position="21"/>
        <end position="483"/>
    </location>
</feature>
<evidence type="ECO:0000256" key="1">
    <source>
        <dbReference type="ARBA" id="ARBA00005641"/>
    </source>
</evidence>